<accession>A0A2N0PBA7</accession>
<protein>
    <submittedName>
        <fullName evidence="1">Uncharacterized protein</fullName>
    </submittedName>
</protein>
<dbReference type="Proteomes" id="UP000232722">
    <property type="component" value="Unassembled WGS sequence"/>
</dbReference>
<evidence type="ECO:0000313" key="2">
    <source>
        <dbReference type="Proteomes" id="UP000232722"/>
    </source>
</evidence>
<gene>
    <name evidence="1" type="ORF">RhiirA5_422752</name>
</gene>
<organism evidence="1 2">
    <name type="scientific">Rhizophagus irregularis</name>
    <dbReference type="NCBI Taxonomy" id="588596"/>
    <lineage>
        <taxon>Eukaryota</taxon>
        <taxon>Fungi</taxon>
        <taxon>Fungi incertae sedis</taxon>
        <taxon>Mucoromycota</taxon>
        <taxon>Glomeromycotina</taxon>
        <taxon>Glomeromycetes</taxon>
        <taxon>Glomerales</taxon>
        <taxon>Glomeraceae</taxon>
        <taxon>Rhizophagus</taxon>
    </lineage>
</organism>
<sequence length="65" mass="7473">MSKFSDYNFSFLILILFSLNQIISLNSRVSIEKYLLPFKIDIIILLSISSDPSTKFGELKIEISQ</sequence>
<name>A0A2N0PBA7_9GLOM</name>
<reference evidence="1 2" key="1">
    <citation type="submission" date="2016-04" db="EMBL/GenBank/DDBJ databases">
        <title>Genome analyses suggest a sexual origin of heterokaryosis in a supposedly ancient asexual fungus.</title>
        <authorList>
            <person name="Ropars J."/>
            <person name="Sedzielewska K."/>
            <person name="Noel J."/>
            <person name="Charron P."/>
            <person name="Farinelli L."/>
            <person name="Marton T."/>
            <person name="Kruger M."/>
            <person name="Pelin A."/>
            <person name="Brachmann A."/>
            <person name="Corradi N."/>
        </authorList>
    </citation>
    <scope>NUCLEOTIDE SEQUENCE [LARGE SCALE GENOMIC DNA]</scope>
    <source>
        <strain evidence="1 2">A5</strain>
    </source>
</reference>
<evidence type="ECO:0000313" key="1">
    <source>
        <dbReference type="EMBL" id="PKC04104.1"/>
    </source>
</evidence>
<reference evidence="1 2" key="2">
    <citation type="submission" date="2017-09" db="EMBL/GenBank/DDBJ databases">
        <title>Extensive intraspecific genome diversity in a model arbuscular mycorrhizal fungus.</title>
        <authorList>
            <person name="Chen E.C."/>
            <person name="Morin E."/>
            <person name="Beaudet D."/>
            <person name="Noel J."/>
            <person name="Ndikumana S."/>
            <person name="Charron P."/>
            <person name="St-Onge C."/>
            <person name="Giorgi J."/>
            <person name="Grigoriev I.V."/>
            <person name="Roux C."/>
            <person name="Martin F.M."/>
            <person name="Corradi N."/>
        </authorList>
    </citation>
    <scope>NUCLEOTIDE SEQUENCE [LARGE SCALE GENOMIC DNA]</scope>
    <source>
        <strain evidence="1 2">A5</strain>
    </source>
</reference>
<dbReference type="AlphaFoldDB" id="A0A2N0PBA7"/>
<dbReference type="EMBL" id="LLXJ01001067">
    <property type="protein sequence ID" value="PKC04104.1"/>
    <property type="molecule type" value="Genomic_DNA"/>
</dbReference>
<proteinExistence type="predicted"/>
<comment type="caution">
    <text evidence="1">The sequence shown here is derived from an EMBL/GenBank/DDBJ whole genome shotgun (WGS) entry which is preliminary data.</text>
</comment>